<dbReference type="CDD" id="cd02440">
    <property type="entry name" value="AdoMet_MTases"/>
    <property type="match status" value="1"/>
</dbReference>
<keyword evidence="2" id="KW-0489">Methyltransferase</keyword>
<dbReference type="Pfam" id="PF13489">
    <property type="entry name" value="Methyltransf_23"/>
    <property type="match status" value="1"/>
</dbReference>
<name>A0AAD8UXA5_9PEZI</name>
<accession>A0AAD8UXA5</accession>
<dbReference type="GeneID" id="85446000"/>
<dbReference type="EMBL" id="JAHLJV010000201">
    <property type="protein sequence ID" value="KAK1564205.1"/>
    <property type="molecule type" value="Genomic_DNA"/>
</dbReference>
<comment type="similarity">
    <text evidence="1">Belongs to the methyltransferase superfamily. LaeA methyltransferase family.</text>
</comment>
<evidence type="ECO:0000313" key="2">
    <source>
        <dbReference type="EMBL" id="KAK1564205.1"/>
    </source>
</evidence>
<evidence type="ECO:0000313" key="3">
    <source>
        <dbReference type="Proteomes" id="UP001230504"/>
    </source>
</evidence>
<reference evidence="2" key="1">
    <citation type="submission" date="2021-06" db="EMBL/GenBank/DDBJ databases">
        <title>Comparative genomics, transcriptomics and evolutionary studies reveal genomic signatures of adaptation to plant cell wall in hemibiotrophic fungi.</title>
        <authorList>
            <consortium name="DOE Joint Genome Institute"/>
            <person name="Baroncelli R."/>
            <person name="Diaz J.F."/>
            <person name="Benocci T."/>
            <person name="Peng M."/>
            <person name="Battaglia E."/>
            <person name="Haridas S."/>
            <person name="Andreopoulos W."/>
            <person name="Labutti K."/>
            <person name="Pangilinan J."/>
            <person name="Floch G.L."/>
            <person name="Makela M.R."/>
            <person name="Henrissat B."/>
            <person name="Grigoriev I.V."/>
            <person name="Crouch J.A."/>
            <person name="De Vries R.P."/>
            <person name="Sukno S.A."/>
            <person name="Thon M.R."/>
        </authorList>
    </citation>
    <scope>NUCLEOTIDE SEQUENCE</scope>
    <source>
        <strain evidence="2">CBS 125086</strain>
    </source>
</reference>
<dbReference type="InterPro" id="IPR029063">
    <property type="entry name" value="SAM-dependent_MTases_sf"/>
</dbReference>
<keyword evidence="3" id="KW-1185">Reference proteome</keyword>
<dbReference type="RefSeq" id="XP_060407024.1">
    <property type="nucleotide sequence ID" value="XM_060561760.1"/>
</dbReference>
<comment type="caution">
    <text evidence="2">The sequence shown here is derived from an EMBL/GenBank/DDBJ whole genome shotgun (WGS) entry which is preliminary data.</text>
</comment>
<dbReference type="PANTHER" id="PTHR43591">
    <property type="entry name" value="METHYLTRANSFERASE"/>
    <property type="match status" value="1"/>
</dbReference>
<protein>
    <submittedName>
        <fullName evidence="2">S-adenosyl-L-methionine-dependent methyltransferase</fullName>
    </submittedName>
</protein>
<sequence>MSDGEYVFPNDEREQERLDIVNHMCMVTLDGASCLCPENKPTSADRVPDLGTGTGIWALDHADAHPEAAIVGVDFTPIKPGYVPPNCTFETDDAEKEWAWTEPFDFVSARNMNGSFANWEGVLGQAHNHLQPGRHLEIQGIIWPLVCDDGALEEDPALRKWSRLLVEACSKLGRPIDKTDTMPAKMAAAGIRFPISPWSKDKKLRNLGIRNREQLLQGLEAFSLGSFARVLDWSKEEVVVLCAGVRKDLQDLNIHAYWNRYVMYGRKPLKAEEESSLRN</sequence>
<dbReference type="Gene3D" id="3.40.50.150">
    <property type="entry name" value="Vaccinia Virus protein VP39"/>
    <property type="match status" value="1"/>
</dbReference>
<dbReference type="Proteomes" id="UP001230504">
    <property type="component" value="Unassembled WGS sequence"/>
</dbReference>
<dbReference type="AlphaFoldDB" id="A0AAD8UXA5"/>
<gene>
    <name evidence="2" type="ORF">LY79DRAFT_595291</name>
</gene>
<dbReference type="SUPFAM" id="SSF53335">
    <property type="entry name" value="S-adenosyl-L-methionine-dependent methyltransferases"/>
    <property type="match status" value="1"/>
</dbReference>
<proteinExistence type="inferred from homology"/>
<organism evidence="2 3">
    <name type="scientific">Colletotrichum navitas</name>
    <dbReference type="NCBI Taxonomy" id="681940"/>
    <lineage>
        <taxon>Eukaryota</taxon>
        <taxon>Fungi</taxon>
        <taxon>Dikarya</taxon>
        <taxon>Ascomycota</taxon>
        <taxon>Pezizomycotina</taxon>
        <taxon>Sordariomycetes</taxon>
        <taxon>Hypocreomycetidae</taxon>
        <taxon>Glomerellales</taxon>
        <taxon>Glomerellaceae</taxon>
        <taxon>Colletotrichum</taxon>
        <taxon>Colletotrichum graminicola species complex</taxon>
    </lineage>
</organism>
<dbReference type="GO" id="GO:0008168">
    <property type="term" value="F:methyltransferase activity"/>
    <property type="evidence" value="ECO:0007669"/>
    <property type="project" value="UniProtKB-KW"/>
</dbReference>
<dbReference type="GO" id="GO:0032259">
    <property type="term" value="P:methylation"/>
    <property type="evidence" value="ECO:0007669"/>
    <property type="project" value="UniProtKB-KW"/>
</dbReference>
<dbReference type="PANTHER" id="PTHR43591:SF10">
    <property type="entry name" value="ABC TRANSMEMBRANE TYPE-1 DOMAIN-CONTAINING PROTEIN-RELATED"/>
    <property type="match status" value="1"/>
</dbReference>
<keyword evidence="2" id="KW-0808">Transferase</keyword>
<evidence type="ECO:0000256" key="1">
    <source>
        <dbReference type="ARBA" id="ARBA00038158"/>
    </source>
</evidence>